<keyword evidence="4 6" id="KW-1133">Transmembrane helix</keyword>
<evidence type="ECO:0000256" key="4">
    <source>
        <dbReference type="ARBA" id="ARBA00022989"/>
    </source>
</evidence>
<feature type="transmembrane region" description="Helical" evidence="6">
    <location>
        <begin position="41"/>
        <end position="66"/>
    </location>
</feature>
<evidence type="ECO:0000256" key="5">
    <source>
        <dbReference type="ARBA" id="ARBA00023136"/>
    </source>
</evidence>
<evidence type="ECO:0000256" key="6">
    <source>
        <dbReference type="SAM" id="Phobius"/>
    </source>
</evidence>
<keyword evidence="2" id="KW-1003">Cell membrane</keyword>
<sequence>MRLIWRLAVNLVSGYLHIAMMAAITILVVPVYARTMGASQWGIVALCMTLQGLMFSVDVALGPLMLREIARAVGSGRQRQVERRFLRIYLSIAAALFVAGQAGISLFATPPQAGSPDELTTALRLVLVQFFFQFSNNAAIGYWNGMQRQAFANLRLAMFTLMKHGLALALVLGWKASALVYLTPFAIIGGLEFLTNQWRVRASVAGIHTGPLDSDHDAVSGWRELAAYGPTAILGLLTTQIDRVALSFLLPASEYGVYYLISALMLSLLSLQAPIHRAFLPALVTATAAARVVAAMRRVSVLALSLPCLAMAVFPEFLLRVWLHDATMATAGADCLRLQLLAVALIAFYAPTGQLLFSQHRYPLMFRMNAVILVLQGGILVIFAPTLGLLAGGLAWCGLGVVQAVMAVVLWPRRGSDAPVTG</sequence>
<dbReference type="PANTHER" id="PTHR30250">
    <property type="entry name" value="PST FAMILY PREDICTED COLANIC ACID TRANSPORTER"/>
    <property type="match status" value="1"/>
</dbReference>
<protein>
    <recommendedName>
        <fullName evidence="9">O-antigen/teichoic acid export membrane protein</fullName>
    </recommendedName>
</protein>
<accession>A0ABY6BKS1</accession>
<dbReference type="PANTHER" id="PTHR30250:SF26">
    <property type="entry name" value="PSMA PROTEIN"/>
    <property type="match status" value="1"/>
</dbReference>
<dbReference type="InterPro" id="IPR050833">
    <property type="entry name" value="Poly_Biosynth_Transport"/>
</dbReference>
<keyword evidence="3 6" id="KW-0812">Transmembrane</keyword>
<feature type="transmembrane region" description="Helical" evidence="6">
    <location>
        <begin position="257"/>
        <end position="279"/>
    </location>
</feature>
<evidence type="ECO:0000256" key="3">
    <source>
        <dbReference type="ARBA" id="ARBA00022692"/>
    </source>
</evidence>
<feature type="transmembrane region" description="Helical" evidence="6">
    <location>
        <begin position="389"/>
        <end position="411"/>
    </location>
</feature>
<name>A0ABY6BKS1_9GAMM</name>
<feature type="transmembrane region" description="Helical" evidence="6">
    <location>
        <begin position="121"/>
        <end position="144"/>
    </location>
</feature>
<feature type="transmembrane region" description="Helical" evidence="6">
    <location>
        <begin position="299"/>
        <end position="318"/>
    </location>
</feature>
<comment type="subcellular location">
    <subcellularLocation>
        <location evidence="1">Cell membrane</location>
        <topology evidence="1">Multi-pass membrane protein</topology>
    </subcellularLocation>
</comment>
<keyword evidence="5 6" id="KW-0472">Membrane</keyword>
<dbReference type="Proteomes" id="UP001064632">
    <property type="component" value="Chromosome"/>
</dbReference>
<feature type="transmembrane region" description="Helical" evidence="6">
    <location>
        <begin position="165"/>
        <end position="188"/>
    </location>
</feature>
<evidence type="ECO:0000313" key="7">
    <source>
        <dbReference type="EMBL" id="UXI70072.1"/>
    </source>
</evidence>
<evidence type="ECO:0008006" key="9">
    <source>
        <dbReference type="Google" id="ProtNLM"/>
    </source>
</evidence>
<proteinExistence type="predicted"/>
<feature type="transmembrane region" description="Helical" evidence="6">
    <location>
        <begin position="86"/>
        <end position="109"/>
    </location>
</feature>
<keyword evidence="8" id="KW-1185">Reference proteome</keyword>
<organism evidence="7 8">
    <name type="scientific">Tahibacter amnicola</name>
    <dbReference type="NCBI Taxonomy" id="2976241"/>
    <lineage>
        <taxon>Bacteria</taxon>
        <taxon>Pseudomonadati</taxon>
        <taxon>Pseudomonadota</taxon>
        <taxon>Gammaproteobacteria</taxon>
        <taxon>Lysobacterales</taxon>
        <taxon>Rhodanobacteraceae</taxon>
        <taxon>Tahibacter</taxon>
    </lineage>
</organism>
<evidence type="ECO:0000256" key="2">
    <source>
        <dbReference type="ARBA" id="ARBA00022475"/>
    </source>
</evidence>
<dbReference type="EMBL" id="CP104694">
    <property type="protein sequence ID" value="UXI70072.1"/>
    <property type="molecule type" value="Genomic_DNA"/>
</dbReference>
<feature type="transmembrane region" description="Helical" evidence="6">
    <location>
        <begin position="364"/>
        <end position="383"/>
    </location>
</feature>
<dbReference type="RefSeq" id="WP_261697023.1">
    <property type="nucleotide sequence ID" value="NZ_CP104694.1"/>
</dbReference>
<gene>
    <name evidence="7" type="ORF">N4264_10725</name>
</gene>
<feature type="transmembrane region" description="Helical" evidence="6">
    <location>
        <begin position="338"/>
        <end position="357"/>
    </location>
</feature>
<evidence type="ECO:0000256" key="1">
    <source>
        <dbReference type="ARBA" id="ARBA00004651"/>
    </source>
</evidence>
<reference evidence="7" key="1">
    <citation type="submission" date="2022-09" db="EMBL/GenBank/DDBJ databases">
        <title>Tahibacter sp. nov., isolated from a fresh water.</title>
        <authorList>
            <person name="Baek J.H."/>
            <person name="Lee J.K."/>
            <person name="Kim J.M."/>
            <person name="Jeon C.O."/>
        </authorList>
    </citation>
    <scope>NUCLEOTIDE SEQUENCE</scope>
    <source>
        <strain evidence="7">W38</strain>
    </source>
</reference>
<feature type="transmembrane region" description="Helical" evidence="6">
    <location>
        <begin position="7"/>
        <end position="29"/>
    </location>
</feature>
<evidence type="ECO:0000313" key="8">
    <source>
        <dbReference type="Proteomes" id="UP001064632"/>
    </source>
</evidence>